<keyword evidence="4" id="KW-1185">Reference proteome</keyword>
<dbReference type="InterPro" id="IPR036236">
    <property type="entry name" value="Znf_C2H2_sf"/>
</dbReference>
<gene>
    <name evidence="3" type="ORF">ANN_10845</name>
</gene>
<dbReference type="InterPro" id="IPR013087">
    <property type="entry name" value="Znf_C2H2_type"/>
</dbReference>
<dbReference type="SMART" id="SM00355">
    <property type="entry name" value="ZnF_C2H2"/>
    <property type="match status" value="7"/>
</dbReference>
<dbReference type="PROSITE" id="PS00028">
    <property type="entry name" value="ZINC_FINGER_C2H2_1"/>
    <property type="match status" value="7"/>
</dbReference>
<evidence type="ECO:0000313" key="4">
    <source>
        <dbReference type="Proteomes" id="UP001148838"/>
    </source>
</evidence>
<dbReference type="PANTHER" id="PTHR16515:SF37">
    <property type="entry name" value="PR DOMAIN ZINC FINGER PROTEIN 2"/>
    <property type="match status" value="1"/>
</dbReference>
<feature type="domain" description="C2H2-type" evidence="2">
    <location>
        <begin position="314"/>
        <end position="341"/>
    </location>
</feature>
<accession>A0ABQ8T3D6</accession>
<reference evidence="3 4" key="1">
    <citation type="journal article" date="2022" name="Allergy">
        <title>Genome assembly and annotation of Periplaneta americana reveal a comprehensive cockroach allergen profile.</title>
        <authorList>
            <person name="Wang L."/>
            <person name="Xiong Q."/>
            <person name="Saelim N."/>
            <person name="Wang L."/>
            <person name="Nong W."/>
            <person name="Wan A.T."/>
            <person name="Shi M."/>
            <person name="Liu X."/>
            <person name="Cao Q."/>
            <person name="Hui J.H.L."/>
            <person name="Sookrung N."/>
            <person name="Leung T.F."/>
            <person name="Tungtrongchitr A."/>
            <person name="Tsui S.K.W."/>
        </authorList>
    </citation>
    <scope>NUCLEOTIDE SEQUENCE [LARGE SCALE GENOMIC DNA]</scope>
    <source>
        <strain evidence="3">PWHHKU_190912</strain>
    </source>
</reference>
<dbReference type="Pfam" id="PF00096">
    <property type="entry name" value="zf-C2H2"/>
    <property type="match status" value="4"/>
</dbReference>
<feature type="domain" description="C2H2-type" evidence="2">
    <location>
        <begin position="398"/>
        <end position="425"/>
    </location>
</feature>
<dbReference type="SUPFAM" id="SSF56672">
    <property type="entry name" value="DNA/RNA polymerases"/>
    <property type="match status" value="1"/>
</dbReference>
<comment type="caution">
    <text evidence="3">The sequence shown here is derived from an EMBL/GenBank/DDBJ whole genome shotgun (WGS) entry which is preliminary data.</text>
</comment>
<dbReference type="Gene3D" id="3.10.10.10">
    <property type="entry name" value="HIV Type 1 Reverse Transcriptase, subunit A, domain 1"/>
    <property type="match status" value="1"/>
</dbReference>
<dbReference type="Pfam" id="PF13912">
    <property type="entry name" value="zf-C2H2_6"/>
    <property type="match status" value="1"/>
</dbReference>
<dbReference type="Pfam" id="PF00078">
    <property type="entry name" value="RVT_1"/>
    <property type="match status" value="1"/>
</dbReference>
<sequence length="851" mass="97610">MAKKKVLIHHDSAPAHTSVITVVKLHELRFKLLLHPFYSSDLASTNFFLFPKFKTRLTENKVSSNEEVIAAAKGFFADLLESEGNTLDLHVNGIKEECLDRSCDLSSKLKVDETRKPISFSLVKYENEQEENLLDLHETGINREIMDHSCDLTSEIKVDKNPVPFYLWEKCEVKKEDEVEYSSFADIEDAWNFEMNSFNIKEEVSIDEHEVGMQSIRFYSLRSSDDSMSHQDVTSDNSRVKLDRLSEKRAKIRKHFPHKCGECGKGFITPSKLKRHSLVHTGEKPHMCELCMGRFKSMEHLKRHLIIHSEEKAYDCSECGKRFTRLDRLKAHSLVHTSEESYACNKCGKSFNIREALRRHMLIHAEEKPLMCSKCSRRFCHRTALLRHEFNHTGEKPYVCKVCGVGFVRVDGLKIHAASHSEQKPYICKICSKGFTSSNVLRKHTLIHGVKSYKSGCVDQKRWENQDWRFGHKCDHLSRASALHYAAHLRIINPIISQQPTQDEGAEHHIDISAAISPRANEFFDSIVSTPVEFTPISTYDYRRLNVATIPDKYPIPHIHDVTQRLNSCTIFSTLDLTKAYHQVPIAPDDRAKSAVITPSGLFEFNRLREHGLSINLSKCTFGAGEVNYLGYTINKRGFRALEDRIKTIAEYPKPKTIADLRKFLGIINFYRRFLRNAAQIQAPLRIHLHGAKKNDKCLITCDREAEEAFELCKQQLAKATLLVHPWDNATLALRTDASDISSGAVLEQYNFGCSEPLGFFSKKHTNAEIKYRTYDRELLAICKSFKYFRCMVEGRRLIIVTDHKPLIHAFNQSADEASPRQLRHLDFISQFTTQIIHVKGADNIVADCHV</sequence>
<dbReference type="InterPro" id="IPR043128">
    <property type="entry name" value="Rev_trsase/Diguanyl_cyclase"/>
</dbReference>
<proteinExistence type="predicted"/>
<keyword evidence="1" id="KW-0862">Zinc</keyword>
<dbReference type="Pfam" id="PF17919">
    <property type="entry name" value="RT_RNaseH_2"/>
    <property type="match status" value="1"/>
</dbReference>
<evidence type="ECO:0000256" key="1">
    <source>
        <dbReference type="PROSITE-ProRule" id="PRU00042"/>
    </source>
</evidence>
<dbReference type="InterPro" id="IPR043502">
    <property type="entry name" value="DNA/RNA_pol_sf"/>
</dbReference>
<organism evidence="3 4">
    <name type="scientific">Periplaneta americana</name>
    <name type="common">American cockroach</name>
    <name type="synonym">Blatta americana</name>
    <dbReference type="NCBI Taxonomy" id="6978"/>
    <lineage>
        <taxon>Eukaryota</taxon>
        <taxon>Metazoa</taxon>
        <taxon>Ecdysozoa</taxon>
        <taxon>Arthropoda</taxon>
        <taxon>Hexapoda</taxon>
        <taxon>Insecta</taxon>
        <taxon>Pterygota</taxon>
        <taxon>Neoptera</taxon>
        <taxon>Polyneoptera</taxon>
        <taxon>Dictyoptera</taxon>
        <taxon>Blattodea</taxon>
        <taxon>Blattoidea</taxon>
        <taxon>Blattidae</taxon>
        <taxon>Blattinae</taxon>
        <taxon>Periplaneta</taxon>
    </lineage>
</organism>
<dbReference type="Gene3D" id="3.30.160.60">
    <property type="entry name" value="Classic Zinc Finger"/>
    <property type="match status" value="7"/>
</dbReference>
<keyword evidence="1" id="KW-0863">Zinc-finger</keyword>
<keyword evidence="1" id="KW-0479">Metal-binding</keyword>
<dbReference type="InterPro" id="IPR041577">
    <property type="entry name" value="RT_RNaseH_2"/>
</dbReference>
<feature type="domain" description="C2H2-type" evidence="2">
    <location>
        <begin position="286"/>
        <end position="313"/>
    </location>
</feature>
<dbReference type="InterPro" id="IPR036397">
    <property type="entry name" value="RNaseH_sf"/>
</dbReference>
<dbReference type="PROSITE" id="PS50157">
    <property type="entry name" value="ZINC_FINGER_C2H2_2"/>
    <property type="match status" value="7"/>
</dbReference>
<dbReference type="Gene3D" id="3.30.70.270">
    <property type="match status" value="3"/>
</dbReference>
<dbReference type="SUPFAM" id="SSF57667">
    <property type="entry name" value="beta-beta-alpha zinc fingers"/>
    <property type="match status" value="4"/>
</dbReference>
<evidence type="ECO:0000259" key="2">
    <source>
        <dbReference type="PROSITE" id="PS50157"/>
    </source>
</evidence>
<feature type="domain" description="C2H2-type" evidence="2">
    <location>
        <begin position="426"/>
        <end position="448"/>
    </location>
</feature>
<dbReference type="CDD" id="cd01647">
    <property type="entry name" value="RT_LTR"/>
    <property type="match status" value="1"/>
</dbReference>
<name>A0ABQ8T3D6_PERAM</name>
<protein>
    <recommendedName>
        <fullName evidence="2">C2H2-type domain-containing protein</fullName>
    </recommendedName>
</protein>
<dbReference type="InterPro" id="IPR000477">
    <property type="entry name" value="RT_dom"/>
</dbReference>
<dbReference type="PANTHER" id="PTHR16515">
    <property type="entry name" value="PR DOMAIN ZINC FINGER PROTEIN"/>
    <property type="match status" value="1"/>
</dbReference>
<feature type="domain" description="C2H2-type" evidence="2">
    <location>
        <begin position="370"/>
        <end position="397"/>
    </location>
</feature>
<dbReference type="Gene3D" id="3.30.420.10">
    <property type="entry name" value="Ribonuclease H-like superfamily/Ribonuclease H"/>
    <property type="match status" value="1"/>
</dbReference>
<dbReference type="CDD" id="cd09274">
    <property type="entry name" value="RNase_HI_RT_Ty3"/>
    <property type="match status" value="1"/>
</dbReference>
<dbReference type="Proteomes" id="UP001148838">
    <property type="component" value="Unassembled WGS sequence"/>
</dbReference>
<evidence type="ECO:0000313" key="3">
    <source>
        <dbReference type="EMBL" id="KAJ4440996.1"/>
    </source>
</evidence>
<feature type="domain" description="C2H2-type" evidence="2">
    <location>
        <begin position="258"/>
        <end position="285"/>
    </location>
</feature>
<dbReference type="EMBL" id="JAJSOF020000015">
    <property type="protein sequence ID" value="KAJ4440996.1"/>
    <property type="molecule type" value="Genomic_DNA"/>
</dbReference>
<dbReference type="InterPro" id="IPR050331">
    <property type="entry name" value="Zinc_finger"/>
</dbReference>
<feature type="domain" description="C2H2-type" evidence="2">
    <location>
        <begin position="342"/>
        <end position="369"/>
    </location>
</feature>